<dbReference type="RefSeq" id="WP_160021749.1">
    <property type="nucleotide sequence ID" value="NZ_VZIZ01000014.1"/>
</dbReference>
<organism evidence="3 4">
    <name type="scientific">Psychrobacter nivimaris</name>
    <dbReference type="NCBI Taxonomy" id="281738"/>
    <lineage>
        <taxon>Bacteria</taxon>
        <taxon>Pseudomonadati</taxon>
        <taxon>Pseudomonadota</taxon>
        <taxon>Gammaproteobacteria</taxon>
        <taxon>Moraxellales</taxon>
        <taxon>Moraxellaceae</taxon>
        <taxon>Psychrobacter</taxon>
    </lineage>
</organism>
<keyword evidence="2" id="KW-0472">Membrane</keyword>
<keyword evidence="4" id="KW-1185">Reference proteome</keyword>
<keyword evidence="2" id="KW-0812">Transmembrane</keyword>
<name>A0A6N7C2E5_9GAMM</name>
<dbReference type="EMBL" id="VZIZ01000014">
    <property type="protein sequence ID" value="KAF0568977.1"/>
    <property type="molecule type" value="Genomic_DNA"/>
</dbReference>
<evidence type="ECO:0000313" key="3">
    <source>
        <dbReference type="EMBL" id="KAF0568977.1"/>
    </source>
</evidence>
<gene>
    <name evidence="3" type="ORF">FQV37_481</name>
</gene>
<accession>A0A6N7C2E5</accession>
<feature type="compositionally biased region" description="Polar residues" evidence="1">
    <location>
        <begin position="259"/>
        <end position="286"/>
    </location>
</feature>
<sequence>MSDEKKDAGTDFDEKLARIIDQKSRKRNNNDIYERFINRVHGSEENDQAEFETLESAKNLAAFEPLSTEELQLFEDQSSEQELLLETENATAANTTSEASDTNVVFENISENNVLNIANDSDSISIDVNDVSADTEASEYIDRNNIDSSNQTESSSTIDHSESVITEISDDDSLNIPLKIENVSESAIEEPVMDNKVIKSKKPLMMAMSIGLIVLIAIALMLVFSGVLSTSTVDSIDNSTDGNVETDSTPAVSADPVLSTDSQTTTDGVDPVSTQPATTQQDALDNNRQDLPAANERESTSEAPTPENDATVIDIEEAAITYEDFRQESQTTLYRETND</sequence>
<proteinExistence type="predicted"/>
<keyword evidence="2" id="KW-1133">Transmembrane helix</keyword>
<feature type="region of interest" description="Disordered" evidence="1">
    <location>
        <begin position="236"/>
        <end position="312"/>
    </location>
</feature>
<dbReference type="AlphaFoldDB" id="A0A6N7C2E5"/>
<evidence type="ECO:0000256" key="1">
    <source>
        <dbReference type="SAM" id="MobiDB-lite"/>
    </source>
</evidence>
<protein>
    <submittedName>
        <fullName evidence="3">Uncharacterized protein</fullName>
    </submittedName>
</protein>
<feature type="compositionally biased region" description="Polar residues" evidence="1">
    <location>
        <begin position="236"/>
        <end position="251"/>
    </location>
</feature>
<comment type="caution">
    <text evidence="3">The sequence shown here is derived from an EMBL/GenBank/DDBJ whole genome shotgun (WGS) entry which is preliminary data.</text>
</comment>
<feature type="transmembrane region" description="Helical" evidence="2">
    <location>
        <begin position="204"/>
        <end position="228"/>
    </location>
</feature>
<evidence type="ECO:0000313" key="4">
    <source>
        <dbReference type="Proteomes" id="UP000471465"/>
    </source>
</evidence>
<feature type="region of interest" description="Disordered" evidence="1">
    <location>
        <begin position="1"/>
        <end position="20"/>
    </location>
</feature>
<reference evidence="3 4" key="1">
    <citation type="submission" date="2019-09" db="EMBL/GenBank/DDBJ databases">
        <title>Draft genome sequence of Psychrobacter nivimaris LAMA 639, in search for biotechnological relevant genes.</title>
        <authorList>
            <person name="Lima A.O.S."/>
            <person name="Staloch B.E.K."/>
            <person name="Freitas R.C."/>
            <person name="Niero H."/>
            <person name="Silva M.A.C."/>
        </authorList>
    </citation>
    <scope>NUCLEOTIDE SEQUENCE [LARGE SCALE GENOMIC DNA]</scope>
    <source>
        <strain evidence="3 4">LAMA 639</strain>
    </source>
</reference>
<dbReference type="Proteomes" id="UP000471465">
    <property type="component" value="Unassembled WGS sequence"/>
</dbReference>
<evidence type="ECO:0000256" key="2">
    <source>
        <dbReference type="SAM" id="Phobius"/>
    </source>
</evidence>